<sequence length="104" mass="12513">MVDIYAVRIPQHIESQLFMQLLRIVLEEKRHKIEKYKRIYDQYSTLIGDLLIRFIICNKFDMKIRISLLYKIHLGSLYLLKPKGLFLMFHTRVNGLFVLLTSKK</sequence>
<dbReference type="STRING" id="1042163.BRLA_c024920"/>
<evidence type="ECO:0000313" key="2">
    <source>
        <dbReference type="Proteomes" id="UP000005850"/>
    </source>
</evidence>
<dbReference type="Proteomes" id="UP000005850">
    <property type="component" value="Chromosome"/>
</dbReference>
<keyword evidence="2" id="KW-1185">Reference proteome</keyword>
<proteinExistence type="predicted"/>
<organism evidence="1 2">
    <name type="scientific">Brevibacillus laterosporus LMG 15441</name>
    <dbReference type="NCBI Taxonomy" id="1042163"/>
    <lineage>
        <taxon>Bacteria</taxon>
        <taxon>Bacillati</taxon>
        <taxon>Bacillota</taxon>
        <taxon>Bacilli</taxon>
        <taxon>Bacillales</taxon>
        <taxon>Paenibacillaceae</taxon>
        <taxon>Brevibacillus</taxon>
    </lineage>
</organism>
<dbReference type="GO" id="GO:0008897">
    <property type="term" value="F:holo-[acyl-carrier-protein] synthase activity"/>
    <property type="evidence" value="ECO:0007669"/>
    <property type="project" value="InterPro"/>
</dbReference>
<dbReference type="AlphaFoldDB" id="A0A075R2Q2"/>
<dbReference type="GO" id="GO:0000287">
    <property type="term" value="F:magnesium ion binding"/>
    <property type="evidence" value="ECO:0007669"/>
    <property type="project" value="InterPro"/>
</dbReference>
<dbReference type="EMBL" id="CP007806">
    <property type="protein sequence ID" value="AIG26812.1"/>
    <property type="molecule type" value="Genomic_DNA"/>
</dbReference>
<reference evidence="1 2" key="1">
    <citation type="journal article" date="2011" name="J. Bacteriol.">
        <title>Genome sequence of Brevibacillus laterosporus LMG 15441, a pathogen of invertebrates.</title>
        <authorList>
            <person name="Djukic M."/>
            <person name="Poehlein A."/>
            <person name="Thurmer A."/>
            <person name="Daniel R."/>
        </authorList>
    </citation>
    <scope>NUCLEOTIDE SEQUENCE [LARGE SCALE GENOMIC DNA]</scope>
    <source>
        <strain evidence="1 2">LMG 15441</strain>
    </source>
</reference>
<dbReference type="InterPro" id="IPR037143">
    <property type="entry name" value="4-PPantetheinyl_Trfase_dom_sf"/>
</dbReference>
<accession>A0A075R2Q2</accession>
<gene>
    <name evidence="1" type="ORF">BRLA_c024920</name>
</gene>
<dbReference type="KEGG" id="blr:BRLA_c024920"/>
<protein>
    <submittedName>
        <fullName evidence="1">Uncharacterized protein</fullName>
    </submittedName>
</protein>
<evidence type="ECO:0000313" key="1">
    <source>
        <dbReference type="EMBL" id="AIG26812.1"/>
    </source>
</evidence>
<name>A0A075R2Q2_BRELA</name>
<dbReference type="HOGENOM" id="CLU_2244811_0_0_9"/>
<dbReference type="Gene3D" id="3.90.470.20">
    <property type="entry name" value="4'-phosphopantetheinyl transferase domain"/>
    <property type="match status" value="1"/>
</dbReference>